<evidence type="ECO:0000256" key="1">
    <source>
        <dbReference type="PROSITE-ProRule" id="PRU00409"/>
    </source>
</evidence>
<dbReference type="PANTHER" id="PTHR23132:SF23">
    <property type="entry name" value="D-ALANINE--D-ALANINE LIGASE B"/>
    <property type="match status" value="1"/>
</dbReference>
<dbReference type="GO" id="GO:0004088">
    <property type="term" value="F:carbamoyl-phosphate synthase (glutamine-hydrolyzing) activity"/>
    <property type="evidence" value="ECO:0007669"/>
    <property type="project" value="UniProtKB-EC"/>
</dbReference>
<dbReference type="InterPro" id="IPR024710">
    <property type="entry name" value="MfnD"/>
</dbReference>
<reference evidence="3 4" key="1">
    <citation type="submission" date="2019-07" db="EMBL/GenBank/DDBJ databases">
        <authorList>
            <person name="Cremers G."/>
        </authorList>
    </citation>
    <scope>NUCLEOTIDE SEQUENCE [LARGE SCALE GENOMIC DNA]</scope>
</reference>
<dbReference type="Gene3D" id="3.40.50.11770">
    <property type="match status" value="1"/>
</dbReference>
<dbReference type="Proteomes" id="UP000334340">
    <property type="component" value="Unassembled WGS sequence"/>
</dbReference>
<evidence type="ECO:0000313" key="3">
    <source>
        <dbReference type="EMBL" id="VUZ84058.1"/>
    </source>
</evidence>
<dbReference type="InterPro" id="IPR003806">
    <property type="entry name" value="ATP-grasp_PylC-type"/>
</dbReference>
<name>A0A564ZHN6_9BACT</name>
<dbReference type="Pfam" id="PF02655">
    <property type="entry name" value="ATP-grasp_3"/>
    <property type="match status" value="1"/>
</dbReference>
<evidence type="ECO:0000313" key="4">
    <source>
        <dbReference type="Proteomes" id="UP000334340"/>
    </source>
</evidence>
<keyword evidence="1" id="KW-0067">ATP-binding</keyword>
<dbReference type="EMBL" id="CABIKM010000005">
    <property type="protein sequence ID" value="VUZ84058.1"/>
    <property type="molecule type" value="Genomic_DNA"/>
</dbReference>
<keyword evidence="4" id="KW-1185">Reference proteome</keyword>
<dbReference type="EC" id="6.3.5.5" evidence="3"/>
<dbReference type="GO" id="GO:0046872">
    <property type="term" value="F:metal ion binding"/>
    <property type="evidence" value="ECO:0007669"/>
    <property type="project" value="InterPro"/>
</dbReference>
<dbReference type="GO" id="GO:0005524">
    <property type="term" value="F:ATP binding"/>
    <property type="evidence" value="ECO:0007669"/>
    <property type="project" value="UniProtKB-UniRule"/>
</dbReference>
<dbReference type="GO" id="GO:0008716">
    <property type="term" value="F:D-alanine-D-alanine ligase activity"/>
    <property type="evidence" value="ECO:0007669"/>
    <property type="project" value="TreeGrafter"/>
</dbReference>
<dbReference type="InterPro" id="IPR011761">
    <property type="entry name" value="ATP-grasp"/>
</dbReference>
<dbReference type="Gene3D" id="2.30.36.100">
    <property type="match status" value="1"/>
</dbReference>
<dbReference type="PANTHER" id="PTHR23132">
    <property type="entry name" value="D-ALANINE--D-ALANINE LIGASE"/>
    <property type="match status" value="1"/>
</dbReference>
<proteinExistence type="predicted"/>
<sequence>MKIFVHESITAGGLGKSPVPPTLLAEGRMMLEALLADLLDLHEHRLSVQVDRRCLPQLRSRPGLQVIDSGDRYSQCFRQMVDEADAVFLIAPETDGQLETITAMVEKCGKLVVGSSAAGVKASGDKMLTYRLLKTRGVPTPRTLRLRPADDPASIGRRLGYPMVVKPINGVGCHSVYVARQQSELEQTIASARQEAQDATLLPQAYIDGVAVSVSLLTDGSRSLPLTLNLQEIRGRSRLRYHGGRVPFDHPLRALAFRRASQVVQAIPGLKGYVGIDLVLTDHDAVVIEVNPRLTTSYVGVRQVLRQNPATLILDAVAGTLPDPAAIQIVGSARFTTRSCQVKSLGNRQ</sequence>
<keyword evidence="1" id="KW-0547">Nucleotide-binding</keyword>
<dbReference type="AlphaFoldDB" id="A0A564ZHN6"/>
<keyword evidence="3" id="KW-0436">Ligase</keyword>
<evidence type="ECO:0000259" key="2">
    <source>
        <dbReference type="PROSITE" id="PS50975"/>
    </source>
</evidence>
<dbReference type="PIRSF" id="PIRSF016766">
    <property type="entry name" value="UCP016766_ATPgrasp"/>
    <property type="match status" value="1"/>
</dbReference>
<protein>
    <submittedName>
        <fullName evidence="3">Carbamoyl phosphate synthase large subunit</fullName>
        <ecNumber evidence="3">6.3.5.5</ecNumber>
    </submittedName>
</protein>
<dbReference type="PROSITE" id="PS50975">
    <property type="entry name" value="ATP_GRASP"/>
    <property type="match status" value="1"/>
</dbReference>
<gene>
    <name evidence="3" type="primary">carB_1</name>
    <name evidence="3" type="ORF">MELA_00422</name>
</gene>
<dbReference type="SUPFAM" id="SSF56059">
    <property type="entry name" value="Glutathione synthetase ATP-binding domain-like"/>
    <property type="match status" value="1"/>
</dbReference>
<dbReference type="Gene3D" id="3.30.470.20">
    <property type="entry name" value="ATP-grasp fold, B domain"/>
    <property type="match status" value="1"/>
</dbReference>
<organism evidence="3 4">
    <name type="scientific">Candidatus Methylomirabilis lanthanidiphila</name>
    <dbReference type="NCBI Taxonomy" id="2211376"/>
    <lineage>
        <taxon>Bacteria</taxon>
        <taxon>Candidatus Methylomirabilota</taxon>
        <taxon>Candidatus Methylomirabilia</taxon>
        <taxon>Candidatus Methylomirabilales</taxon>
        <taxon>Candidatus Methylomirabilaceae</taxon>
        <taxon>Candidatus Methylomirabilis</taxon>
    </lineage>
</organism>
<feature type="domain" description="ATP-grasp" evidence="2">
    <location>
        <begin position="130"/>
        <end position="318"/>
    </location>
</feature>
<accession>A0A564ZHN6</accession>
<dbReference type="InterPro" id="IPR040803">
    <property type="entry name" value="MfnD_preATP-grasp"/>
</dbReference>
<dbReference type="Pfam" id="PF18301">
    <property type="entry name" value="preATP-grasp_3"/>
    <property type="match status" value="1"/>
</dbReference>